<reference evidence="2" key="1">
    <citation type="submission" date="2023-04" db="EMBL/GenBank/DDBJ databases">
        <authorList>
            <person name="Vijverberg K."/>
            <person name="Xiong W."/>
            <person name="Schranz E."/>
        </authorList>
    </citation>
    <scope>NUCLEOTIDE SEQUENCE</scope>
</reference>
<feature type="compositionally biased region" description="Basic and acidic residues" evidence="1">
    <location>
        <begin position="47"/>
        <end position="99"/>
    </location>
</feature>
<dbReference type="EMBL" id="OX465080">
    <property type="protein sequence ID" value="CAI9280800.1"/>
    <property type="molecule type" value="Genomic_DNA"/>
</dbReference>
<feature type="compositionally biased region" description="Basic and acidic residues" evidence="1">
    <location>
        <begin position="138"/>
        <end position="147"/>
    </location>
</feature>
<evidence type="ECO:0000256" key="1">
    <source>
        <dbReference type="SAM" id="MobiDB-lite"/>
    </source>
</evidence>
<keyword evidence="3" id="KW-1185">Reference proteome</keyword>
<sequence length="147" mass="17510">MALLLSQIPDLQLMLSMIWMEGDRCRDLDQDKERGYERACDLDRSRNRFIDRDTDRDRDRVRDRGHEGDQAWENDRDQEKEIRRSDIHHRSGNKYKDQTTKLQNGSDFNDRHSREHPSGSSDGDHDHHAAKQLNVSRQKIEELQKEV</sequence>
<dbReference type="AlphaFoldDB" id="A0AA35YV87"/>
<accession>A0AA35YV87</accession>
<protein>
    <submittedName>
        <fullName evidence="2">Uncharacterized protein</fullName>
    </submittedName>
</protein>
<evidence type="ECO:0000313" key="3">
    <source>
        <dbReference type="Proteomes" id="UP001177003"/>
    </source>
</evidence>
<name>A0AA35YV87_LACSI</name>
<organism evidence="2 3">
    <name type="scientific">Lactuca saligna</name>
    <name type="common">Willowleaf lettuce</name>
    <dbReference type="NCBI Taxonomy" id="75948"/>
    <lineage>
        <taxon>Eukaryota</taxon>
        <taxon>Viridiplantae</taxon>
        <taxon>Streptophyta</taxon>
        <taxon>Embryophyta</taxon>
        <taxon>Tracheophyta</taxon>
        <taxon>Spermatophyta</taxon>
        <taxon>Magnoliopsida</taxon>
        <taxon>eudicotyledons</taxon>
        <taxon>Gunneridae</taxon>
        <taxon>Pentapetalae</taxon>
        <taxon>asterids</taxon>
        <taxon>campanulids</taxon>
        <taxon>Asterales</taxon>
        <taxon>Asteraceae</taxon>
        <taxon>Cichorioideae</taxon>
        <taxon>Cichorieae</taxon>
        <taxon>Lactucinae</taxon>
        <taxon>Lactuca</taxon>
    </lineage>
</organism>
<gene>
    <name evidence="2" type="ORF">LSALG_LOCUS20533</name>
</gene>
<dbReference type="Proteomes" id="UP001177003">
    <property type="component" value="Chromosome 4"/>
</dbReference>
<proteinExistence type="predicted"/>
<feature type="compositionally biased region" description="Basic and acidic residues" evidence="1">
    <location>
        <begin position="108"/>
        <end position="129"/>
    </location>
</feature>
<feature type="region of interest" description="Disordered" evidence="1">
    <location>
        <begin position="47"/>
        <end position="147"/>
    </location>
</feature>
<evidence type="ECO:0000313" key="2">
    <source>
        <dbReference type="EMBL" id="CAI9280800.1"/>
    </source>
</evidence>